<keyword evidence="1" id="KW-1185">Reference proteome</keyword>
<proteinExistence type="predicted"/>
<dbReference type="AlphaFoldDB" id="A0A5S6QX25"/>
<evidence type="ECO:0000313" key="1">
    <source>
        <dbReference type="Proteomes" id="UP000046395"/>
    </source>
</evidence>
<dbReference type="Proteomes" id="UP000046395">
    <property type="component" value="Unassembled WGS sequence"/>
</dbReference>
<sequence>MRREKRWGEINHWARSKLDRFVTEPYLTEEPRKLYGRSTLLQSGVYSPDTAARLSRRLLSTMRTDVVCLRSIIAASEFSCE</sequence>
<organism evidence="1 2">
    <name type="scientific">Trichuris muris</name>
    <name type="common">Mouse whipworm</name>
    <dbReference type="NCBI Taxonomy" id="70415"/>
    <lineage>
        <taxon>Eukaryota</taxon>
        <taxon>Metazoa</taxon>
        <taxon>Ecdysozoa</taxon>
        <taxon>Nematoda</taxon>
        <taxon>Enoplea</taxon>
        <taxon>Dorylaimia</taxon>
        <taxon>Trichinellida</taxon>
        <taxon>Trichuridae</taxon>
        <taxon>Trichuris</taxon>
    </lineage>
</organism>
<evidence type="ECO:0000313" key="2">
    <source>
        <dbReference type="WBParaSite" id="TMUE_3000011810.1"/>
    </source>
</evidence>
<name>A0A5S6QX25_TRIMR</name>
<accession>A0A5S6QX25</accession>
<reference evidence="2" key="1">
    <citation type="submission" date="2019-12" db="UniProtKB">
        <authorList>
            <consortium name="WormBaseParasite"/>
        </authorList>
    </citation>
    <scope>IDENTIFICATION</scope>
</reference>
<protein>
    <submittedName>
        <fullName evidence="2">Uncharacterized protein</fullName>
    </submittedName>
</protein>
<dbReference type="WBParaSite" id="TMUE_3000011810.1">
    <property type="protein sequence ID" value="TMUE_3000011810.1"/>
    <property type="gene ID" value="WBGene00287571"/>
</dbReference>